<accession>A0AAV2JYJ0</accession>
<evidence type="ECO:0000313" key="3">
    <source>
        <dbReference type="Proteomes" id="UP001497482"/>
    </source>
</evidence>
<feature type="region of interest" description="Disordered" evidence="1">
    <location>
        <begin position="1"/>
        <end position="44"/>
    </location>
</feature>
<evidence type="ECO:0000256" key="1">
    <source>
        <dbReference type="SAM" id="MobiDB-lite"/>
    </source>
</evidence>
<reference evidence="2 3" key="1">
    <citation type="submission" date="2024-04" db="EMBL/GenBank/DDBJ databases">
        <authorList>
            <person name="Waldvogel A.-M."/>
            <person name="Schoenle A."/>
        </authorList>
    </citation>
    <scope>NUCLEOTIDE SEQUENCE [LARGE SCALE GENOMIC DNA]</scope>
</reference>
<name>A0AAV2JYJ0_KNICA</name>
<gene>
    <name evidence="2" type="ORF">KC01_LOCUS13172</name>
</gene>
<dbReference type="AlphaFoldDB" id="A0AAV2JYJ0"/>
<dbReference type="Proteomes" id="UP001497482">
    <property type="component" value="Chromosome 15"/>
</dbReference>
<protein>
    <submittedName>
        <fullName evidence="2">Uncharacterized protein</fullName>
    </submittedName>
</protein>
<organism evidence="2 3">
    <name type="scientific">Knipowitschia caucasica</name>
    <name type="common">Caucasian dwarf goby</name>
    <name type="synonym">Pomatoschistus caucasicus</name>
    <dbReference type="NCBI Taxonomy" id="637954"/>
    <lineage>
        <taxon>Eukaryota</taxon>
        <taxon>Metazoa</taxon>
        <taxon>Chordata</taxon>
        <taxon>Craniata</taxon>
        <taxon>Vertebrata</taxon>
        <taxon>Euteleostomi</taxon>
        <taxon>Actinopterygii</taxon>
        <taxon>Neopterygii</taxon>
        <taxon>Teleostei</taxon>
        <taxon>Neoteleostei</taxon>
        <taxon>Acanthomorphata</taxon>
        <taxon>Gobiaria</taxon>
        <taxon>Gobiiformes</taxon>
        <taxon>Gobioidei</taxon>
        <taxon>Gobiidae</taxon>
        <taxon>Gobiinae</taxon>
        <taxon>Knipowitschia</taxon>
    </lineage>
</organism>
<dbReference type="EMBL" id="OZ035837">
    <property type="protein sequence ID" value="CAL1582599.1"/>
    <property type="molecule type" value="Genomic_DNA"/>
</dbReference>
<keyword evidence="3" id="KW-1185">Reference proteome</keyword>
<evidence type="ECO:0000313" key="2">
    <source>
        <dbReference type="EMBL" id="CAL1582599.1"/>
    </source>
</evidence>
<proteinExistence type="predicted"/>
<sequence>MGQTGLSPEEGDMRERGGVHHSSHCSYECHSTSEKGNAEAPGWDGPRQYVQHCTCLLLSDPESSPQPLRTNP</sequence>